<dbReference type="PANTHER" id="PTHR33375">
    <property type="entry name" value="CHROMOSOME-PARTITIONING PROTEIN PARB-RELATED"/>
    <property type="match status" value="1"/>
</dbReference>
<dbReference type="AlphaFoldDB" id="A0A379QQ81"/>
<dbReference type="InterPro" id="IPR003115">
    <property type="entry name" value="ParB_N"/>
</dbReference>
<gene>
    <name evidence="2" type="ORF">NCTC10252_02799</name>
</gene>
<accession>A0A379QQ81</accession>
<name>A0A379QQ81_SALER</name>
<dbReference type="GO" id="GO:0007059">
    <property type="term" value="P:chromosome segregation"/>
    <property type="evidence" value="ECO:0007669"/>
    <property type="project" value="TreeGrafter"/>
</dbReference>
<feature type="domain" description="ParB-like N-terminal" evidence="1">
    <location>
        <begin position="21"/>
        <end position="107"/>
    </location>
</feature>
<dbReference type="Proteomes" id="UP000254597">
    <property type="component" value="Unassembled WGS sequence"/>
</dbReference>
<evidence type="ECO:0000313" key="3">
    <source>
        <dbReference type="Proteomes" id="UP000254597"/>
    </source>
</evidence>
<organism evidence="2 3">
    <name type="scientific">Salmonella enterica</name>
    <name type="common">Salmonella choleraesuis</name>
    <dbReference type="NCBI Taxonomy" id="28901"/>
    <lineage>
        <taxon>Bacteria</taxon>
        <taxon>Pseudomonadati</taxon>
        <taxon>Pseudomonadota</taxon>
        <taxon>Gammaproteobacteria</taxon>
        <taxon>Enterobacterales</taxon>
        <taxon>Enterobacteriaceae</taxon>
        <taxon>Salmonella</taxon>
    </lineage>
</organism>
<dbReference type="GO" id="GO:0005694">
    <property type="term" value="C:chromosome"/>
    <property type="evidence" value="ECO:0007669"/>
    <property type="project" value="TreeGrafter"/>
</dbReference>
<dbReference type="InterPro" id="IPR050336">
    <property type="entry name" value="Chromosome_partition/occlusion"/>
</dbReference>
<dbReference type="PANTHER" id="PTHR33375:SF1">
    <property type="entry name" value="CHROMOSOME-PARTITIONING PROTEIN PARB-RELATED"/>
    <property type="match status" value="1"/>
</dbReference>
<dbReference type="InterPro" id="IPR036086">
    <property type="entry name" value="ParB/Sulfiredoxin_sf"/>
</dbReference>
<reference evidence="2 3" key="1">
    <citation type="submission" date="2018-06" db="EMBL/GenBank/DDBJ databases">
        <authorList>
            <consortium name="Pathogen Informatics"/>
            <person name="Doyle S."/>
        </authorList>
    </citation>
    <scope>NUCLEOTIDE SEQUENCE [LARGE SCALE GENOMIC DNA]</scope>
    <source>
        <strain evidence="2 3">NCTC10252</strain>
    </source>
</reference>
<dbReference type="EMBL" id="UGWP01000004">
    <property type="protein sequence ID" value="SUF57530.1"/>
    <property type="molecule type" value="Genomic_DNA"/>
</dbReference>
<sequence>MPAQAVPIVIGDIMAEHINVIFKNISELNGYERNTRTHSAEQIEQIAASIQEYGWTNPVLIDEEGVIIAGHGRCAAAELLGIERVPTITLAGLTDAQKRAYRIADNKLPLNAGWNEELLKFELTELIESDFDISLTGFSQAELDELLIDPEMNSEGDEDPYTTKIDTPVYEPSENNPLITELYDESKTLQLAESIRAASLPAEVEKFLLAAAERHTVFNFSKIADYYSHAPEEIQALFEASALVIIDYKQAIEQGFVHMTKRLVEIVHGDEVAEDA</sequence>
<dbReference type="SMART" id="SM00470">
    <property type="entry name" value="ParB"/>
    <property type="match status" value="1"/>
</dbReference>
<proteinExistence type="predicted"/>
<dbReference type="GO" id="GO:0045881">
    <property type="term" value="P:positive regulation of sporulation resulting in formation of a cellular spore"/>
    <property type="evidence" value="ECO:0007669"/>
    <property type="project" value="TreeGrafter"/>
</dbReference>
<protein>
    <submittedName>
        <fullName evidence="2">ParB/RepB/Spo0J family partition protein</fullName>
    </submittedName>
</protein>
<evidence type="ECO:0000259" key="1">
    <source>
        <dbReference type="SMART" id="SM00470"/>
    </source>
</evidence>
<dbReference type="Pfam" id="PF02195">
    <property type="entry name" value="ParB_N"/>
    <property type="match status" value="1"/>
</dbReference>
<evidence type="ECO:0000313" key="2">
    <source>
        <dbReference type="EMBL" id="SUF57530.1"/>
    </source>
</evidence>
<dbReference type="CDD" id="cd16403">
    <property type="entry name" value="ParB_N_like_MT"/>
    <property type="match status" value="1"/>
</dbReference>
<dbReference type="SUPFAM" id="SSF110849">
    <property type="entry name" value="ParB/Sulfiredoxin"/>
    <property type="match status" value="1"/>
</dbReference>
<dbReference type="Gene3D" id="3.90.1530.10">
    <property type="entry name" value="Conserved hypothetical protein from pyrococcus furiosus pfu- 392566-001, ParB domain"/>
    <property type="match status" value="1"/>
</dbReference>